<dbReference type="EMBL" id="WNHB01000012">
    <property type="protein sequence ID" value="MTT32079.1"/>
    <property type="molecule type" value="Genomic_DNA"/>
</dbReference>
<dbReference type="Proteomes" id="UP000440978">
    <property type="component" value="Unassembled WGS sequence"/>
</dbReference>
<dbReference type="InterPro" id="IPR013216">
    <property type="entry name" value="Methyltransf_11"/>
</dbReference>
<sequence>MGKWFPRIYDIAMRPIERSGFKKIRTKLGKEANGRVLEVGSGTGINFPYYRNAIRVDAIEPNSIMREKSLRRLERARVPIQLSNARAESLPFADDTFDTVLATLVFCTIPNPVKAIQEIERVSKPGAKVLFFEHVRVEQPFLRKTQDLLTPLWKKLCDGCHLNRDTLALLKQSNLEVTEVKYYYNQIFVVVKSFNNKSNKL</sequence>
<dbReference type="PANTHER" id="PTHR45036">
    <property type="entry name" value="METHYLTRANSFERASE LIKE 7B"/>
    <property type="match status" value="1"/>
</dbReference>
<evidence type="ECO:0000259" key="1">
    <source>
        <dbReference type="Pfam" id="PF08241"/>
    </source>
</evidence>
<dbReference type="Pfam" id="PF08241">
    <property type="entry name" value="Methyltransf_11"/>
    <property type="match status" value="1"/>
</dbReference>
<proteinExistence type="predicted"/>
<dbReference type="GO" id="GO:0032259">
    <property type="term" value="P:methylation"/>
    <property type="evidence" value="ECO:0007669"/>
    <property type="project" value="UniProtKB-KW"/>
</dbReference>
<evidence type="ECO:0000313" key="3">
    <source>
        <dbReference type="Proteomes" id="UP000440978"/>
    </source>
</evidence>
<gene>
    <name evidence="2" type="ORF">GMB86_08675</name>
</gene>
<dbReference type="SUPFAM" id="SSF53335">
    <property type="entry name" value="S-adenosyl-L-methionine-dependent methyltransferases"/>
    <property type="match status" value="1"/>
</dbReference>
<dbReference type="AlphaFoldDB" id="A0A6N8CPI4"/>
<organism evidence="2 3">
    <name type="scientific">Terrilactibacillus tamarindi</name>
    <dbReference type="NCBI Taxonomy" id="2599694"/>
    <lineage>
        <taxon>Bacteria</taxon>
        <taxon>Bacillati</taxon>
        <taxon>Bacillota</taxon>
        <taxon>Bacilli</taxon>
        <taxon>Bacillales</taxon>
        <taxon>Bacillaceae</taxon>
        <taxon>Terrilactibacillus</taxon>
    </lineage>
</organism>
<protein>
    <submittedName>
        <fullName evidence="2">Methyltransferase domain-containing protein</fullName>
    </submittedName>
</protein>
<reference evidence="2 3" key="1">
    <citation type="submission" date="2019-11" db="EMBL/GenBank/DDBJ databases">
        <title>Terrilactibacillus tamarindus sp. nov. BCM23-1 isolated from bark of Tamarindus indica.</title>
        <authorList>
            <person name="Kingkaew E."/>
            <person name="Tanasupawat S."/>
        </authorList>
    </citation>
    <scope>NUCLEOTIDE SEQUENCE [LARGE SCALE GENOMIC DNA]</scope>
    <source>
        <strain evidence="2 3">BCM23-1</strain>
    </source>
</reference>
<dbReference type="RefSeq" id="WP_141190986.1">
    <property type="nucleotide sequence ID" value="NZ_WNHB01000012.1"/>
</dbReference>
<accession>A0A6N8CPI4</accession>
<dbReference type="CDD" id="cd02440">
    <property type="entry name" value="AdoMet_MTases"/>
    <property type="match status" value="1"/>
</dbReference>
<dbReference type="Gene3D" id="3.40.50.150">
    <property type="entry name" value="Vaccinia Virus protein VP39"/>
    <property type="match status" value="1"/>
</dbReference>
<dbReference type="InterPro" id="IPR052356">
    <property type="entry name" value="Thiol_S-MT"/>
</dbReference>
<dbReference type="OrthoDB" id="9772751at2"/>
<name>A0A6N8CPI4_9BACI</name>
<dbReference type="PANTHER" id="PTHR45036:SF1">
    <property type="entry name" value="METHYLTRANSFERASE LIKE 7A"/>
    <property type="match status" value="1"/>
</dbReference>
<keyword evidence="3" id="KW-1185">Reference proteome</keyword>
<feature type="domain" description="Methyltransferase type 11" evidence="1">
    <location>
        <begin position="37"/>
        <end position="131"/>
    </location>
</feature>
<keyword evidence="2" id="KW-0489">Methyltransferase</keyword>
<dbReference type="InterPro" id="IPR029063">
    <property type="entry name" value="SAM-dependent_MTases_sf"/>
</dbReference>
<evidence type="ECO:0000313" key="2">
    <source>
        <dbReference type="EMBL" id="MTT32079.1"/>
    </source>
</evidence>
<keyword evidence="2" id="KW-0808">Transferase</keyword>
<dbReference type="GO" id="GO:0008757">
    <property type="term" value="F:S-adenosylmethionine-dependent methyltransferase activity"/>
    <property type="evidence" value="ECO:0007669"/>
    <property type="project" value="InterPro"/>
</dbReference>
<comment type="caution">
    <text evidence="2">The sequence shown here is derived from an EMBL/GenBank/DDBJ whole genome shotgun (WGS) entry which is preliminary data.</text>
</comment>